<dbReference type="PROSITE" id="PS51257">
    <property type="entry name" value="PROKAR_LIPOPROTEIN"/>
    <property type="match status" value="1"/>
</dbReference>
<evidence type="ECO:0008006" key="5">
    <source>
        <dbReference type="Google" id="ProtNLM"/>
    </source>
</evidence>
<gene>
    <name evidence="3" type="ORF">ACRB68_27390</name>
</gene>
<sequence>MAPRSLRRAAPILLACALALPGAAGCGSSKEHRSAMKTSPEPIPTARLGPPVNPQRETVDLARGTTGWVGGLRLGVGQAAHDAATLVVLAGYEVPAEGNWRVSGRAGHTQRLANGYTVRIDKVVNAASTGPGRSGPGGGSVTVTVTPPK</sequence>
<protein>
    <recommendedName>
        <fullName evidence="5">Lipoprotein</fullName>
    </recommendedName>
</protein>
<evidence type="ECO:0000313" key="3">
    <source>
        <dbReference type="EMBL" id="MQY04678.1"/>
    </source>
</evidence>
<evidence type="ECO:0000256" key="2">
    <source>
        <dbReference type="SAM" id="SignalP"/>
    </source>
</evidence>
<reference evidence="3 4" key="1">
    <citation type="submission" date="2019-10" db="EMBL/GenBank/DDBJ databases">
        <title>Actinomadura rubteroloni sp. nov. and Actinomadura macrotermitis sp. nov., isolated from the gut of fungus growing-termite Macrotermes natalensis.</title>
        <authorList>
            <person name="Benndorf R."/>
            <person name="Martin K."/>
            <person name="Kuefner M."/>
            <person name="De Beer W."/>
            <person name="Kaster A.-K."/>
            <person name="Vollmers J."/>
            <person name="Poulsen M."/>
            <person name="Beemelmanns C."/>
        </authorList>
    </citation>
    <scope>NUCLEOTIDE SEQUENCE [LARGE SCALE GENOMIC DNA]</scope>
    <source>
        <strain evidence="3 4">RB68</strain>
    </source>
</reference>
<feature type="region of interest" description="Disordered" evidence="1">
    <location>
        <begin position="27"/>
        <end position="54"/>
    </location>
</feature>
<feature type="chain" id="PRO_5038774612" description="Lipoprotein" evidence="2">
    <location>
        <begin position="25"/>
        <end position="149"/>
    </location>
</feature>
<organism evidence="3 4">
    <name type="scientific">Actinomadura macrotermitis</name>
    <dbReference type="NCBI Taxonomy" id="2585200"/>
    <lineage>
        <taxon>Bacteria</taxon>
        <taxon>Bacillati</taxon>
        <taxon>Actinomycetota</taxon>
        <taxon>Actinomycetes</taxon>
        <taxon>Streptosporangiales</taxon>
        <taxon>Thermomonosporaceae</taxon>
        <taxon>Actinomadura</taxon>
    </lineage>
</organism>
<evidence type="ECO:0000313" key="4">
    <source>
        <dbReference type="Proteomes" id="UP000487268"/>
    </source>
</evidence>
<accession>A0A7K0BU09</accession>
<dbReference type="Proteomes" id="UP000487268">
    <property type="component" value="Unassembled WGS sequence"/>
</dbReference>
<feature type="signal peptide" evidence="2">
    <location>
        <begin position="1"/>
        <end position="24"/>
    </location>
</feature>
<evidence type="ECO:0000256" key="1">
    <source>
        <dbReference type="SAM" id="MobiDB-lite"/>
    </source>
</evidence>
<keyword evidence="2" id="KW-0732">Signal</keyword>
<feature type="region of interest" description="Disordered" evidence="1">
    <location>
        <begin position="127"/>
        <end position="149"/>
    </location>
</feature>
<keyword evidence="4" id="KW-1185">Reference proteome</keyword>
<name>A0A7K0BU09_9ACTN</name>
<comment type="caution">
    <text evidence="3">The sequence shown here is derived from an EMBL/GenBank/DDBJ whole genome shotgun (WGS) entry which is preliminary data.</text>
</comment>
<dbReference type="RefSeq" id="WP_153532867.1">
    <property type="nucleotide sequence ID" value="NZ_WEGH01000002.1"/>
</dbReference>
<dbReference type="EMBL" id="WEGH01000002">
    <property type="protein sequence ID" value="MQY04678.1"/>
    <property type="molecule type" value="Genomic_DNA"/>
</dbReference>
<dbReference type="AlphaFoldDB" id="A0A7K0BU09"/>
<proteinExistence type="predicted"/>